<protein>
    <submittedName>
        <fullName evidence="13">PA domain protein</fullName>
    </submittedName>
</protein>
<dbReference type="GO" id="GO:0005737">
    <property type="term" value="C:cytoplasm"/>
    <property type="evidence" value="ECO:0007669"/>
    <property type="project" value="UniProtKB-ARBA"/>
</dbReference>
<evidence type="ECO:0000313" key="14">
    <source>
        <dbReference type="Proteomes" id="UP000009168"/>
    </source>
</evidence>
<keyword evidence="9" id="KW-0325">Glycoprotein</keyword>
<keyword evidence="4 11" id="KW-0732">Signal</keyword>
<dbReference type="KEGG" id="tet:TTHERM_00370800"/>
<dbReference type="GO" id="GO:0008270">
    <property type="term" value="F:zinc ion binding"/>
    <property type="evidence" value="ECO:0007669"/>
    <property type="project" value="UniProtKB-KW"/>
</dbReference>
<keyword evidence="14" id="KW-1185">Reference proteome</keyword>
<dbReference type="STRING" id="312017.I7MDJ8"/>
<evidence type="ECO:0000256" key="8">
    <source>
        <dbReference type="ARBA" id="ARBA00023136"/>
    </source>
</evidence>
<evidence type="ECO:0000256" key="5">
    <source>
        <dbReference type="ARBA" id="ARBA00022771"/>
    </source>
</evidence>
<organism evidence="13 14">
    <name type="scientific">Tetrahymena thermophila (strain SB210)</name>
    <dbReference type="NCBI Taxonomy" id="312017"/>
    <lineage>
        <taxon>Eukaryota</taxon>
        <taxon>Sar</taxon>
        <taxon>Alveolata</taxon>
        <taxon>Ciliophora</taxon>
        <taxon>Intramacronucleata</taxon>
        <taxon>Oligohymenophorea</taxon>
        <taxon>Hymenostomatida</taxon>
        <taxon>Tetrahymenina</taxon>
        <taxon>Tetrahymenidae</taxon>
        <taxon>Tetrahymena</taxon>
    </lineage>
</organism>
<dbReference type="PANTHER" id="PTHR22702">
    <property type="entry name" value="PROTEASE-ASSOCIATED DOMAIN-CONTAINING PROTEIN"/>
    <property type="match status" value="1"/>
</dbReference>
<dbReference type="InterPro" id="IPR044744">
    <property type="entry name" value="ZNRF4/RNF13/RNF167_PA"/>
</dbReference>
<evidence type="ECO:0000256" key="11">
    <source>
        <dbReference type="SAM" id="SignalP"/>
    </source>
</evidence>
<dbReference type="Pfam" id="PF02225">
    <property type="entry name" value="PA"/>
    <property type="match status" value="1"/>
</dbReference>
<evidence type="ECO:0000313" key="13">
    <source>
        <dbReference type="EMBL" id="EAR89265.1"/>
    </source>
</evidence>
<proteinExistence type="predicted"/>
<feature type="transmembrane region" description="Helical" evidence="10">
    <location>
        <begin position="442"/>
        <end position="464"/>
    </location>
</feature>
<dbReference type="GeneID" id="7827864"/>
<keyword evidence="7 10" id="KW-1133">Transmembrane helix</keyword>
<dbReference type="HOGENOM" id="CLU_546917_0_0_1"/>
<reference evidence="14" key="1">
    <citation type="journal article" date="2006" name="PLoS Biol.">
        <title>Macronuclear genome sequence of the ciliate Tetrahymena thermophila, a model eukaryote.</title>
        <authorList>
            <person name="Eisen J.A."/>
            <person name="Coyne R.S."/>
            <person name="Wu M."/>
            <person name="Wu D."/>
            <person name="Thiagarajan M."/>
            <person name="Wortman J.R."/>
            <person name="Badger J.H."/>
            <person name="Ren Q."/>
            <person name="Amedeo P."/>
            <person name="Jones K.M."/>
            <person name="Tallon L.J."/>
            <person name="Delcher A.L."/>
            <person name="Salzberg S.L."/>
            <person name="Silva J.C."/>
            <person name="Haas B.J."/>
            <person name="Majoros W.H."/>
            <person name="Farzad M."/>
            <person name="Carlton J.M."/>
            <person name="Smith R.K. Jr."/>
            <person name="Garg J."/>
            <person name="Pearlman R.E."/>
            <person name="Karrer K.M."/>
            <person name="Sun L."/>
            <person name="Manning G."/>
            <person name="Elde N.C."/>
            <person name="Turkewitz A.P."/>
            <person name="Asai D.J."/>
            <person name="Wilkes D.E."/>
            <person name="Wang Y."/>
            <person name="Cai H."/>
            <person name="Collins K."/>
            <person name="Stewart B.A."/>
            <person name="Lee S.R."/>
            <person name="Wilamowska K."/>
            <person name="Weinberg Z."/>
            <person name="Ruzzo W.L."/>
            <person name="Wloga D."/>
            <person name="Gaertig J."/>
            <person name="Frankel J."/>
            <person name="Tsao C.-C."/>
            <person name="Gorovsky M.A."/>
            <person name="Keeling P.J."/>
            <person name="Waller R.F."/>
            <person name="Patron N.J."/>
            <person name="Cherry J.M."/>
            <person name="Stover N.A."/>
            <person name="Krieger C.J."/>
            <person name="del Toro C."/>
            <person name="Ryder H.F."/>
            <person name="Williamson S.C."/>
            <person name="Barbeau R.A."/>
            <person name="Hamilton E.P."/>
            <person name="Orias E."/>
        </authorList>
    </citation>
    <scope>NUCLEOTIDE SEQUENCE [LARGE SCALE GENOMIC DNA]</scope>
    <source>
        <strain evidence="14">SB210</strain>
    </source>
</reference>
<dbReference type="InterPro" id="IPR003137">
    <property type="entry name" value="PA_domain"/>
</dbReference>
<evidence type="ECO:0000256" key="1">
    <source>
        <dbReference type="ARBA" id="ARBA00004370"/>
    </source>
</evidence>
<dbReference type="AlphaFoldDB" id="I7MDJ8"/>
<dbReference type="InParanoid" id="I7MDJ8"/>
<feature type="signal peptide" evidence="11">
    <location>
        <begin position="1"/>
        <end position="19"/>
    </location>
</feature>
<keyword evidence="3" id="KW-0479">Metal-binding</keyword>
<comment type="subcellular location">
    <subcellularLocation>
        <location evidence="1">Membrane</location>
    </subcellularLocation>
</comment>
<evidence type="ECO:0000256" key="2">
    <source>
        <dbReference type="ARBA" id="ARBA00022692"/>
    </source>
</evidence>
<dbReference type="GO" id="GO:0016020">
    <property type="term" value="C:membrane"/>
    <property type="evidence" value="ECO:0007669"/>
    <property type="project" value="UniProtKB-SubCell"/>
</dbReference>
<name>I7MDJ8_TETTS</name>
<dbReference type="RefSeq" id="XP_001009510.1">
    <property type="nucleotide sequence ID" value="XM_001009510.1"/>
</dbReference>
<keyword evidence="6" id="KW-0862">Zinc</keyword>
<evidence type="ECO:0000256" key="10">
    <source>
        <dbReference type="SAM" id="Phobius"/>
    </source>
</evidence>
<keyword evidence="5" id="KW-0863">Zinc-finger</keyword>
<accession>I7MDJ8</accession>
<evidence type="ECO:0000256" key="4">
    <source>
        <dbReference type="ARBA" id="ARBA00022729"/>
    </source>
</evidence>
<dbReference type="CDD" id="cd02123">
    <property type="entry name" value="PA_C_RZF_like"/>
    <property type="match status" value="1"/>
</dbReference>
<dbReference type="EMBL" id="GG662821">
    <property type="protein sequence ID" value="EAR89265.1"/>
    <property type="molecule type" value="Genomic_DNA"/>
</dbReference>
<evidence type="ECO:0000256" key="6">
    <source>
        <dbReference type="ARBA" id="ARBA00022833"/>
    </source>
</evidence>
<dbReference type="Proteomes" id="UP000009168">
    <property type="component" value="Unassembled WGS sequence"/>
</dbReference>
<dbReference type="PANTHER" id="PTHR22702:SF1">
    <property type="entry name" value="PROTEASE-ASSOCIATED DOMAIN-CONTAINING PROTEIN 1"/>
    <property type="match status" value="1"/>
</dbReference>
<evidence type="ECO:0000256" key="3">
    <source>
        <dbReference type="ARBA" id="ARBA00022723"/>
    </source>
</evidence>
<evidence type="ECO:0000256" key="7">
    <source>
        <dbReference type="ARBA" id="ARBA00022989"/>
    </source>
</evidence>
<keyword evidence="8 10" id="KW-0472">Membrane</keyword>
<evidence type="ECO:0000256" key="9">
    <source>
        <dbReference type="ARBA" id="ARBA00023180"/>
    </source>
</evidence>
<sequence length="499" mass="57868">MQVNQKIILILVVIAFAYAAESQYDRKVDFKVVNNDELKKIFIKYNDQIPNFLSPYGIIPWGKAIEGQLQIANPPDACQKLQYDQNQNQFQRPFLLIQMDSQNNCSIEDKIYNAQNHGAQLVILISKDKNDGYSTLKNYQKLQMISIPVVQVGSDIGQTLTLFTKDSTPQKRPKLVASFPVQESTSNFLKMYVDVNSLESIKLLKLVTLYNQDHKFKYSIQINHYIPESILDDIEEDDTTEEAKQQRKEIQKEQELYCYGEGKYCDKDNPTSILEIIRQTCLYAKSYQSYVQYIDILESQYYHHIRAQASDTYKHLDVQPFNFTSYSQLIMEKLQVNIDEINSCIQNSFIDVKDAQGNSLPNYKLDNYFLKNHRTQFDLIEKHSQLPFVVLNNKEIPFKSQKYYNDVIKQLCEADNDTTSDICNNLYQTKKNNGKGLNTGQVILIVIGSLFGSLVLCCIFAQVYSKYQKRRYSAELERVDSLVQAYIELNTDKENQTNT</sequence>
<feature type="domain" description="PA" evidence="12">
    <location>
        <begin position="67"/>
        <end position="160"/>
    </location>
</feature>
<gene>
    <name evidence="13" type="ORF">TTHERM_00370800</name>
</gene>
<keyword evidence="2 10" id="KW-0812">Transmembrane</keyword>
<feature type="chain" id="PRO_5003712171" evidence="11">
    <location>
        <begin position="20"/>
        <end position="499"/>
    </location>
</feature>
<dbReference type="Gene3D" id="3.50.30.30">
    <property type="match status" value="1"/>
</dbReference>
<dbReference type="OrthoDB" id="10045365at2759"/>
<evidence type="ECO:0000259" key="12">
    <source>
        <dbReference type="Pfam" id="PF02225"/>
    </source>
</evidence>